<dbReference type="SUPFAM" id="SSF53335">
    <property type="entry name" value="S-adenosyl-L-methionine-dependent methyltransferases"/>
    <property type="match status" value="1"/>
</dbReference>
<protein>
    <submittedName>
        <fullName evidence="1">Methyltransferase domain-containing protein</fullName>
    </submittedName>
</protein>
<dbReference type="EMBL" id="REFW01000004">
    <property type="protein sequence ID" value="RMB58478.1"/>
    <property type="molecule type" value="Genomic_DNA"/>
</dbReference>
<sequence length="312" mass="33854">MPLCPLVAPLEPCRAVLHTVCHGQTLCARASARHIPPRFATVLRPRRGVSTCATAGVPLLGSITPERTHMLREGLNKLQVSAGFDEVAATYDAMVSLNPGYRRHLQLAAESLLSHVHTQKPVLLDLGCGSGLSTAALLAAARRRGMDPTIVGVDASGGMLEQAQRRGFDDTVSFRHGRAEQLSDLDLPPADGVLACYLLRNVTDVDATLRAIQTQLRTRATFVAQDYSVADSESSRRRWTAVNQTIILPLASVIARNRDLYEYLHRSVDDFMGVQELAQRIIAAGFATVESRSVGGWQHGILHLVRGTKPLG</sequence>
<dbReference type="Gene3D" id="3.40.50.150">
    <property type="entry name" value="Vaccinia Virus protein VP39"/>
    <property type="match status" value="1"/>
</dbReference>
<dbReference type="Pfam" id="PF01209">
    <property type="entry name" value="Ubie_methyltran"/>
    <property type="match status" value="1"/>
</dbReference>
<reference evidence="1 2" key="1">
    <citation type="submission" date="2018-10" db="EMBL/GenBank/DDBJ databases">
        <title>Tessaracoccus antarcticuss sp. nov., isolated from sediment.</title>
        <authorList>
            <person name="Zhou L.Y."/>
            <person name="Du Z.J."/>
        </authorList>
    </citation>
    <scope>NUCLEOTIDE SEQUENCE [LARGE SCALE GENOMIC DNA]</scope>
    <source>
        <strain evidence="1 2">JDX10</strain>
    </source>
</reference>
<keyword evidence="1" id="KW-0808">Transferase</keyword>
<dbReference type="GO" id="GO:0008168">
    <property type="term" value="F:methyltransferase activity"/>
    <property type="evidence" value="ECO:0007669"/>
    <property type="project" value="UniProtKB-KW"/>
</dbReference>
<dbReference type="Proteomes" id="UP000275256">
    <property type="component" value="Unassembled WGS sequence"/>
</dbReference>
<dbReference type="CDD" id="cd02440">
    <property type="entry name" value="AdoMet_MTases"/>
    <property type="match status" value="1"/>
</dbReference>
<dbReference type="GO" id="GO:0032259">
    <property type="term" value="P:methylation"/>
    <property type="evidence" value="ECO:0007669"/>
    <property type="project" value="UniProtKB-KW"/>
</dbReference>
<organism evidence="1 2">
    <name type="scientific">Tessaracoccus antarcticus</name>
    <dbReference type="NCBI Taxonomy" id="2479848"/>
    <lineage>
        <taxon>Bacteria</taxon>
        <taxon>Bacillati</taxon>
        <taxon>Actinomycetota</taxon>
        <taxon>Actinomycetes</taxon>
        <taxon>Propionibacteriales</taxon>
        <taxon>Propionibacteriaceae</taxon>
        <taxon>Tessaracoccus</taxon>
    </lineage>
</organism>
<accession>A0A3M0G1H1</accession>
<evidence type="ECO:0000313" key="1">
    <source>
        <dbReference type="EMBL" id="RMB58478.1"/>
    </source>
</evidence>
<gene>
    <name evidence="1" type="ORF">EAX62_14765</name>
</gene>
<dbReference type="PANTHER" id="PTHR43861">
    <property type="entry name" value="TRANS-ACONITATE 2-METHYLTRANSFERASE-RELATED"/>
    <property type="match status" value="1"/>
</dbReference>
<comment type="caution">
    <text evidence="1">The sequence shown here is derived from an EMBL/GenBank/DDBJ whole genome shotgun (WGS) entry which is preliminary data.</text>
</comment>
<keyword evidence="1" id="KW-0489">Methyltransferase</keyword>
<name>A0A3M0G1H1_9ACTN</name>
<dbReference type="PANTHER" id="PTHR43861:SF1">
    <property type="entry name" value="TRANS-ACONITATE 2-METHYLTRANSFERASE"/>
    <property type="match status" value="1"/>
</dbReference>
<proteinExistence type="predicted"/>
<dbReference type="AlphaFoldDB" id="A0A3M0G1H1"/>
<evidence type="ECO:0000313" key="2">
    <source>
        <dbReference type="Proteomes" id="UP000275256"/>
    </source>
</evidence>
<dbReference type="InterPro" id="IPR029063">
    <property type="entry name" value="SAM-dependent_MTases_sf"/>
</dbReference>
<keyword evidence="2" id="KW-1185">Reference proteome</keyword>